<evidence type="ECO:0000313" key="1">
    <source>
        <dbReference type="EMBL" id="SNQ52130.1"/>
    </source>
</evidence>
<protein>
    <submittedName>
        <fullName evidence="1">Uncharacterized protein</fullName>
    </submittedName>
</protein>
<gene>
    <name evidence="1" type="ORF">FRACA_920023</name>
</gene>
<keyword evidence="2" id="KW-1185">Reference proteome</keyword>
<dbReference type="EMBL" id="FZMO01000561">
    <property type="protein sequence ID" value="SNQ52130.1"/>
    <property type="molecule type" value="Genomic_DNA"/>
</dbReference>
<accession>A0A2I2L2I2</accession>
<evidence type="ECO:0000313" key="2">
    <source>
        <dbReference type="Proteomes" id="UP000234331"/>
    </source>
</evidence>
<reference evidence="1 2" key="1">
    <citation type="submission" date="2017-06" db="EMBL/GenBank/DDBJ databases">
        <authorList>
            <person name="Kim H.J."/>
            <person name="Triplett B.A."/>
        </authorList>
    </citation>
    <scope>NUCLEOTIDE SEQUENCE [LARGE SCALE GENOMIC DNA]</scope>
    <source>
        <strain evidence="1">FRACA_ARgP5</strain>
    </source>
</reference>
<name>A0A2I2L2I2_9ACTN</name>
<dbReference type="Proteomes" id="UP000234331">
    <property type="component" value="Unassembled WGS sequence"/>
</dbReference>
<proteinExistence type="predicted"/>
<dbReference type="AlphaFoldDB" id="A0A2I2L2I2"/>
<organism evidence="1 2">
    <name type="scientific">Frankia canadensis</name>
    <dbReference type="NCBI Taxonomy" id="1836972"/>
    <lineage>
        <taxon>Bacteria</taxon>
        <taxon>Bacillati</taxon>
        <taxon>Actinomycetota</taxon>
        <taxon>Actinomycetes</taxon>
        <taxon>Frankiales</taxon>
        <taxon>Frankiaceae</taxon>
        <taxon>Frankia</taxon>
    </lineage>
</organism>
<sequence length="39" mass="4415">MSEDDLAAEHIDSVHWWQPRELADYRGSDLFAPATSPPC</sequence>